<evidence type="ECO:0000256" key="2">
    <source>
        <dbReference type="ARBA" id="ARBA00023002"/>
    </source>
</evidence>
<dbReference type="InterPro" id="IPR006140">
    <property type="entry name" value="D-isomer_DH_NAD-bd"/>
</dbReference>
<dbReference type="GO" id="GO:0051287">
    <property type="term" value="F:NAD binding"/>
    <property type="evidence" value="ECO:0007669"/>
    <property type="project" value="InterPro"/>
</dbReference>
<evidence type="ECO:0000259" key="6">
    <source>
        <dbReference type="Pfam" id="PF02826"/>
    </source>
</evidence>
<accession>A0A366GT54</accession>
<dbReference type="Proteomes" id="UP000252995">
    <property type="component" value="Unassembled WGS sequence"/>
</dbReference>
<evidence type="ECO:0000259" key="5">
    <source>
        <dbReference type="Pfam" id="PF00389"/>
    </source>
</evidence>
<dbReference type="EMBL" id="QNRO01000008">
    <property type="protein sequence ID" value="RBP30007.1"/>
    <property type="molecule type" value="Genomic_DNA"/>
</dbReference>
<dbReference type="Pfam" id="PF02826">
    <property type="entry name" value="2-Hacid_dh_C"/>
    <property type="match status" value="1"/>
</dbReference>
<comment type="similarity">
    <text evidence="1 4">Belongs to the D-isomer specific 2-hydroxyacid dehydrogenase family.</text>
</comment>
<protein>
    <submittedName>
        <fullName evidence="7">Phosphonate dehydrogenase</fullName>
    </submittedName>
</protein>
<dbReference type="GO" id="GO:0030267">
    <property type="term" value="F:glyoxylate reductase (NADPH) activity"/>
    <property type="evidence" value="ECO:0007669"/>
    <property type="project" value="TreeGrafter"/>
</dbReference>
<dbReference type="Pfam" id="PF00389">
    <property type="entry name" value="2-Hacid_dh"/>
    <property type="match status" value="1"/>
</dbReference>
<dbReference type="RefSeq" id="WP_220150137.1">
    <property type="nucleotide sequence ID" value="NZ_QNRO01000008.1"/>
</dbReference>
<dbReference type="SUPFAM" id="SSF51735">
    <property type="entry name" value="NAD(P)-binding Rossmann-fold domains"/>
    <property type="match status" value="1"/>
</dbReference>
<proteinExistence type="inferred from homology"/>
<evidence type="ECO:0000313" key="7">
    <source>
        <dbReference type="EMBL" id="RBP30007.1"/>
    </source>
</evidence>
<keyword evidence="2 4" id="KW-0560">Oxidoreductase</keyword>
<keyword evidence="3" id="KW-0520">NAD</keyword>
<dbReference type="CDD" id="cd12157">
    <property type="entry name" value="PTDH"/>
    <property type="match status" value="1"/>
</dbReference>
<dbReference type="InterPro" id="IPR006139">
    <property type="entry name" value="D-isomer_2_OHA_DH_cat_dom"/>
</dbReference>
<comment type="caution">
    <text evidence="7">The sequence shown here is derived from an EMBL/GenBank/DDBJ whole genome shotgun (WGS) entry which is preliminary data.</text>
</comment>
<evidence type="ECO:0000256" key="1">
    <source>
        <dbReference type="ARBA" id="ARBA00005854"/>
    </source>
</evidence>
<dbReference type="PANTHER" id="PTHR10996">
    <property type="entry name" value="2-HYDROXYACID DEHYDROGENASE-RELATED"/>
    <property type="match status" value="1"/>
</dbReference>
<dbReference type="AlphaFoldDB" id="A0A366GT54"/>
<dbReference type="InterPro" id="IPR029753">
    <property type="entry name" value="D-isomer_DH_CS"/>
</dbReference>
<feature type="domain" description="D-isomer specific 2-hydroxyacid dehydrogenase NAD-binding" evidence="6">
    <location>
        <begin position="110"/>
        <end position="295"/>
    </location>
</feature>
<dbReference type="InterPro" id="IPR050223">
    <property type="entry name" value="D-isomer_2-hydroxyacid_DH"/>
</dbReference>
<dbReference type="Gene3D" id="3.40.50.720">
    <property type="entry name" value="NAD(P)-binding Rossmann-like Domain"/>
    <property type="match status" value="2"/>
</dbReference>
<evidence type="ECO:0000256" key="4">
    <source>
        <dbReference type="RuleBase" id="RU003719"/>
    </source>
</evidence>
<reference evidence="7 8" key="1">
    <citation type="submission" date="2018-06" db="EMBL/GenBank/DDBJ databases">
        <title>Freshwater and sediment microbial communities from various areas in North America, analyzing microbe dynamics in response to fracking.</title>
        <authorList>
            <person name="Lamendella R."/>
        </authorList>
    </citation>
    <scope>NUCLEOTIDE SEQUENCE [LARGE SCALE GENOMIC DNA]</scope>
    <source>
        <strain evidence="7 8">114J</strain>
    </source>
</reference>
<gene>
    <name evidence="7" type="ORF">DET50_10851</name>
</gene>
<dbReference type="GO" id="GO:0005829">
    <property type="term" value="C:cytosol"/>
    <property type="evidence" value="ECO:0007669"/>
    <property type="project" value="TreeGrafter"/>
</dbReference>
<feature type="domain" description="D-isomer specific 2-hydroxyacid dehydrogenase catalytic" evidence="5">
    <location>
        <begin position="7"/>
        <end position="327"/>
    </location>
</feature>
<dbReference type="SUPFAM" id="SSF52283">
    <property type="entry name" value="Formate/glycerate dehydrogenase catalytic domain-like"/>
    <property type="match status" value="1"/>
</dbReference>
<dbReference type="GO" id="GO:0008465">
    <property type="term" value="F:hydroxypyruvate reductase (NADH) activity"/>
    <property type="evidence" value="ECO:0007669"/>
    <property type="project" value="TreeGrafter"/>
</dbReference>
<evidence type="ECO:0000256" key="3">
    <source>
        <dbReference type="ARBA" id="ARBA00023027"/>
    </source>
</evidence>
<dbReference type="PROSITE" id="PS00671">
    <property type="entry name" value="D_2_HYDROXYACID_DH_3"/>
    <property type="match status" value="1"/>
</dbReference>
<dbReference type="PANTHER" id="PTHR10996:SF257">
    <property type="entry name" value="GLYOXYLATE REDUCTASE 1"/>
    <property type="match status" value="1"/>
</dbReference>
<organism evidence="7 8">
    <name type="scientific">Marinobacter pelagius</name>
    <dbReference type="NCBI Taxonomy" id="379482"/>
    <lineage>
        <taxon>Bacteria</taxon>
        <taxon>Pseudomonadati</taxon>
        <taxon>Pseudomonadota</taxon>
        <taxon>Gammaproteobacteria</taxon>
        <taxon>Pseudomonadales</taxon>
        <taxon>Marinobacteraceae</taxon>
        <taxon>Marinobacter</taxon>
    </lineage>
</organism>
<evidence type="ECO:0000313" key="8">
    <source>
        <dbReference type="Proteomes" id="UP000252995"/>
    </source>
</evidence>
<sequence length="335" mass="36773">MNKPRVLITHWVHDSVVGKLSPHCELILNPEMEPFDRETLLAHAREADAMMVFMPDSVDAEFLEAAPNLKIISAALKGYDNFDVKACTEHDVIFTIVPDRLTVPTAELTIGLMLATGRRMAEGDAAIRRGDFQGWRARFYGTGLAGSTVGIIGMGQVGRAIAKRLQAFDCRILYSDPQVMQVEQDSPWDASAVTLERLLAESDFVVPMVPMNATTLHLIDRSALAAMKPGAILVNACRGSVVDENAVADALESGHLGGYGADVFELEEWHRGDRPAHINPRLLSHPRTFFTPHLGSAVDRVRREIALEAADNILQALRGEVPKGAINDVRRRLPT</sequence>
<dbReference type="InterPro" id="IPR036291">
    <property type="entry name" value="NAD(P)-bd_dom_sf"/>
</dbReference>
<name>A0A366GT54_9GAMM</name>